<evidence type="ECO:0000313" key="1">
    <source>
        <dbReference type="EMBL" id="RTR16283.1"/>
    </source>
</evidence>
<gene>
    <name evidence="1" type="ORF">EJ903_21085</name>
</gene>
<proteinExistence type="predicted"/>
<dbReference type="Gene3D" id="3.60.15.10">
    <property type="entry name" value="Ribonuclease Z/Hydroxyacylglutathione hydrolase-like"/>
    <property type="match status" value="1"/>
</dbReference>
<evidence type="ECO:0000313" key="2">
    <source>
        <dbReference type="Proteomes" id="UP000277007"/>
    </source>
</evidence>
<protein>
    <recommendedName>
        <fullName evidence="3">Metallo-beta-lactamase domain-containing protein</fullName>
    </recommendedName>
</protein>
<name>A0A3S0HXM1_9PROT</name>
<dbReference type="InterPro" id="IPR036866">
    <property type="entry name" value="RibonucZ/Hydroxyglut_hydro"/>
</dbReference>
<dbReference type="PANTHER" id="PTHR30619">
    <property type="entry name" value="DNA INTERNALIZATION/COMPETENCE PROTEIN COMEC/REC2"/>
    <property type="match status" value="1"/>
</dbReference>
<accession>A0A3S0HXM1</accession>
<dbReference type="EMBL" id="RXMA01000026">
    <property type="protein sequence ID" value="RTR16283.1"/>
    <property type="molecule type" value="Genomic_DNA"/>
</dbReference>
<dbReference type="Proteomes" id="UP000277007">
    <property type="component" value="Unassembled WGS sequence"/>
</dbReference>
<organism evidence="1 2">
    <name type="scientific">Azospirillum griseum</name>
    <dbReference type="NCBI Taxonomy" id="2496639"/>
    <lineage>
        <taxon>Bacteria</taxon>
        <taxon>Pseudomonadati</taxon>
        <taxon>Pseudomonadota</taxon>
        <taxon>Alphaproteobacteria</taxon>
        <taxon>Rhodospirillales</taxon>
        <taxon>Azospirillaceae</taxon>
        <taxon>Azospirillum</taxon>
    </lineage>
</organism>
<dbReference type="SUPFAM" id="SSF56281">
    <property type="entry name" value="Metallo-hydrolase/oxidoreductase"/>
    <property type="match status" value="1"/>
</dbReference>
<keyword evidence="2" id="KW-1185">Reference proteome</keyword>
<comment type="caution">
    <text evidence="1">The sequence shown here is derived from an EMBL/GenBank/DDBJ whole genome shotgun (WGS) entry which is preliminary data.</text>
</comment>
<dbReference type="AlphaFoldDB" id="A0A3S0HXM1"/>
<dbReference type="PANTHER" id="PTHR30619:SF1">
    <property type="entry name" value="RECOMBINATION PROTEIN 2"/>
    <property type="match status" value="1"/>
</dbReference>
<reference evidence="1 2" key="1">
    <citation type="submission" date="2018-12" db="EMBL/GenBank/DDBJ databases">
        <authorList>
            <person name="Yang Y."/>
        </authorList>
    </citation>
    <scope>NUCLEOTIDE SEQUENCE [LARGE SCALE GENOMIC DNA]</scope>
    <source>
        <strain evidence="1 2">L-25-5w-1</strain>
    </source>
</reference>
<dbReference type="InterPro" id="IPR052159">
    <property type="entry name" value="Competence_DNA_uptake"/>
</dbReference>
<evidence type="ECO:0008006" key="3">
    <source>
        <dbReference type="Google" id="ProtNLM"/>
    </source>
</evidence>
<dbReference type="OrthoDB" id="9761531at2"/>
<sequence length="440" mass="49472">MPWSLEICHIGLLGTGDATLIVATFQDGDEEVLKRSSVLIDGGRSEATGMVEEVLAVYGINDDAPLGAVAVTHYDADHFNGVRDLIRPPQKRRRTDMYRDVRVYDRGRTQNVTVPAQGTTSRSASIIANFRNPATKNESIIHPYSYMIKDNCERNLVTRDVLSSVNQLRITTNARFPFDDPRVTNAGIRPPYWLIGQEILWNGENLADFHPDHAPRLTCVSANTYYRTVNGGVDVVRSGGLSRERNENINSLGFLLTFGNFRYFVGGDMESAQEDALLPYFRSLRNGNGPLLHAMKASHHGSNLSSSPNFLKTVKPNVVIFSCGQNNQFPHPEERVISSLHQYTPETKYYNTGENWRIDSEFGIPNISGVYPRNKDGSLIIDHQVNYHSHVKIFIEQPDNDTPPQEFSVNFYCPEAGPNLNHDANHDYVPARLRADYFTI</sequence>
<dbReference type="RefSeq" id="WP_126619160.1">
    <property type="nucleotide sequence ID" value="NZ_JBHUCY010000002.1"/>
</dbReference>